<accession>A0A6A6TJX4</accession>
<sequence>MPLKYAKGYGNVLHGSIVPSEDLQFPPGANFTAVELLTFFPLSLKSHNVVYRFATNGCSRNILWTVIDHSRSFERPWHINSCGEMIYQAMRGSGYDKWTFKSHETWHNGEVAKAWNGDLITVPDIKVPSAHRKKEESATPIQFRALANGVKAPPQGSDALDLTRMVHYALEHPNERWLYPDQYAELLQRIGGPQEVVLDNTDKYVFERWAEKLKKEATCAAPKIATLPLKQVPFTANISEPNDKHSVPCIPQAQGRKGRGRPPKSAMPGGVSGRCKVPNSKSMSQGFVSPFLELDADVTLAEAGNISTATKQERRRPDTILRLETKLSDQSFLELYRAYHTELYGGLPEAGETFFDADDADTPFESAATLLGGEGWWMEDTELPNFPIITGK</sequence>
<name>A0A6A6TJX4_9PLEO</name>
<feature type="region of interest" description="Disordered" evidence="1">
    <location>
        <begin position="237"/>
        <end position="272"/>
    </location>
</feature>
<proteinExistence type="predicted"/>
<reference evidence="2" key="1">
    <citation type="journal article" date="2020" name="Stud. Mycol.">
        <title>101 Dothideomycetes genomes: a test case for predicting lifestyles and emergence of pathogens.</title>
        <authorList>
            <person name="Haridas S."/>
            <person name="Albert R."/>
            <person name="Binder M."/>
            <person name="Bloem J."/>
            <person name="Labutti K."/>
            <person name="Salamov A."/>
            <person name="Andreopoulos B."/>
            <person name="Baker S."/>
            <person name="Barry K."/>
            <person name="Bills G."/>
            <person name="Bluhm B."/>
            <person name="Cannon C."/>
            <person name="Castanera R."/>
            <person name="Culley D."/>
            <person name="Daum C."/>
            <person name="Ezra D."/>
            <person name="Gonzalez J."/>
            <person name="Henrissat B."/>
            <person name="Kuo A."/>
            <person name="Liang C."/>
            <person name="Lipzen A."/>
            <person name="Lutzoni F."/>
            <person name="Magnuson J."/>
            <person name="Mondo S."/>
            <person name="Nolan M."/>
            <person name="Ohm R."/>
            <person name="Pangilinan J."/>
            <person name="Park H.-J."/>
            <person name="Ramirez L."/>
            <person name="Alfaro M."/>
            <person name="Sun H."/>
            <person name="Tritt A."/>
            <person name="Yoshinaga Y."/>
            <person name="Zwiers L.-H."/>
            <person name="Turgeon B."/>
            <person name="Goodwin S."/>
            <person name="Spatafora J."/>
            <person name="Crous P."/>
            <person name="Grigoriev I."/>
        </authorList>
    </citation>
    <scope>NUCLEOTIDE SEQUENCE</scope>
    <source>
        <strain evidence="2">CBS 122681</strain>
    </source>
</reference>
<evidence type="ECO:0000256" key="1">
    <source>
        <dbReference type="SAM" id="MobiDB-lite"/>
    </source>
</evidence>
<dbReference type="OrthoDB" id="3799525at2759"/>
<keyword evidence="3" id="KW-1185">Reference proteome</keyword>
<evidence type="ECO:0000313" key="3">
    <source>
        <dbReference type="Proteomes" id="UP000799324"/>
    </source>
</evidence>
<dbReference type="EMBL" id="MU004306">
    <property type="protein sequence ID" value="KAF2659591.1"/>
    <property type="molecule type" value="Genomic_DNA"/>
</dbReference>
<protein>
    <submittedName>
        <fullName evidence="2">Uncharacterized protein</fullName>
    </submittedName>
</protein>
<organism evidence="2 3">
    <name type="scientific">Lophiostoma macrostomum CBS 122681</name>
    <dbReference type="NCBI Taxonomy" id="1314788"/>
    <lineage>
        <taxon>Eukaryota</taxon>
        <taxon>Fungi</taxon>
        <taxon>Dikarya</taxon>
        <taxon>Ascomycota</taxon>
        <taxon>Pezizomycotina</taxon>
        <taxon>Dothideomycetes</taxon>
        <taxon>Pleosporomycetidae</taxon>
        <taxon>Pleosporales</taxon>
        <taxon>Lophiostomataceae</taxon>
        <taxon>Lophiostoma</taxon>
    </lineage>
</organism>
<evidence type="ECO:0000313" key="2">
    <source>
        <dbReference type="EMBL" id="KAF2659591.1"/>
    </source>
</evidence>
<dbReference type="Proteomes" id="UP000799324">
    <property type="component" value="Unassembled WGS sequence"/>
</dbReference>
<gene>
    <name evidence="2" type="ORF">K491DRAFT_689200</name>
</gene>
<dbReference type="AlphaFoldDB" id="A0A6A6TJX4"/>